<dbReference type="AlphaFoldDB" id="F0VZ08"/>
<dbReference type="Pfam" id="PF04757">
    <property type="entry name" value="Pex2_Pex12"/>
    <property type="match status" value="1"/>
</dbReference>
<evidence type="ECO:0000256" key="7">
    <source>
        <dbReference type="ARBA" id="ARBA00022771"/>
    </source>
</evidence>
<dbReference type="PANTHER" id="PTHR12888:SF0">
    <property type="entry name" value="PEROXISOME ASSEMBLY PROTEIN 12"/>
    <property type="match status" value="1"/>
</dbReference>
<dbReference type="PROSITE" id="PS50089">
    <property type="entry name" value="ZF_RING_2"/>
    <property type="match status" value="1"/>
</dbReference>
<dbReference type="HOGENOM" id="CLU_031067_1_0_1"/>
<evidence type="ECO:0000256" key="1">
    <source>
        <dbReference type="ARBA" id="ARBA00004585"/>
    </source>
</evidence>
<reference evidence="17" key="1">
    <citation type="journal article" date="2011" name="PLoS Biol.">
        <title>Gene gain and loss during evolution of obligate parasitism in the white rust pathogen of Arabidopsis thaliana.</title>
        <authorList>
            <person name="Kemen E."/>
            <person name="Gardiner A."/>
            <person name="Schultz-Larsen T."/>
            <person name="Kemen A.C."/>
            <person name="Balmuth A.L."/>
            <person name="Robert-Seilaniantz A."/>
            <person name="Bailey K."/>
            <person name="Holub E."/>
            <person name="Studholme D.J."/>
            <person name="Maclean D."/>
            <person name="Jones J.D."/>
        </authorList>
    </citation>
    <scope>NUCLEOTIDE SEQUENCE</scope>
</reference>
<dbReference type="EMBL" id="FR824046">
    <property type="protein sequence ID" value="CCA14023.1"/>
    <property type="molecule type" value="Genomic_DNA"/>
</dbReference>
<dbReference type="SUPFAM" id="SSF57850">
    <property type="entry name" value="RING/U-box"/>
    <property type="match status" value="1"/>
</dbReference>
<evidence type="ECO:0000313" key="17">
    <source>
        <dbReference type="EMBL" id="CCA14023.1"/>
    </source>
</evidence>
<evidence type="ECO:0000256" key="8">
    <source>
        <dbReference type="ARBA" id="ARBA00022833"/>
    </source>
</evidence>
<dbReference type="GO" id="GO:0005778">
    <property type="term" value="C:peroxisomal membrane"/>
    <property type="evidence" value="ECO:0007669"/>
    <property type="project" value="UniProtKB-SubCell"/>
</dbReference>
<evidence type="ECO:0000256" key="12">
    <source>
        <dbReference type="ARBA" id="ARBA00023140"/>
    </source>
</evidence>
<proteinExistence type="inferred from homology"/>
<feature type="transmembrane region" description="Helical" evidence="15">
    <location>
        <begin position="188"/>
        <end position="208"/>
    </location>
</feature>
<dbReference type="InterPro" id="IPR006845">
    <property type="entry name" value="Pex_N"/>
</dbReference>
<dbReference type="GO" id="GO:0008270">
    <property type="term" value="F:zinc ion binding"/>
    <property type="evidence" value="ECO:0007669"/>
    <property type="project" value="UniProtKB-KW"/>
</dbReference>
<organism evidence="17">
    <name type="scientific">Albugo laibachii Nc14</name>
    <dbReference type="NCBI Taxonomy" id="890382"/>
    <lineage>
        <taxon>Eukaryota</taxon>
        <taxon>Sar</taxon>
        <taxon>Stramenopiles</taxon>
        <taxon>Oomycota</taxon>
        <taxon>Peronosporomycetes</taxon>
        <taxon>Albuginales</taxon>
        <taxon>Albuginaceae</taxon>
        <taxon>Albugo</taxon>
    </lineage>
</organism>
<dbReference type="GO" id="GO:0006513">
    <property type="term" value="P:protein monoubiquitination"/>
    <property type="evidence" value="ECO:0007669"/>
    <property type="project" value="TreeGrafter"/>
</dbReference>
<keyword evidence="5 15" id="KW-0812">Transmembrane</keyword>
<dbReference type="InterPro" id="IPR017375">
    <property type="entry name" value="PEX12"/>
</dbReference>
<keyword evidence="10 15" id="KW-1133">Transmembrane helix</keyword>
<accession>F0VZ08</accession>
<keyword evidence="7 14" id="KW-0863">Zinc-finger</keyword>
<dbReference type="GO" id="GO:1990429">
    <property type="term" value="C:peroxisomal importomer complex"/>
    <property type="evidence" value="ECO:0007669"/>
    <property type="project" value="TreeGrafter"/>
</dbReference>
<keyword evidence="6" id="KW-0479">Metal-binding</keyword>
<dbReference type="PIRSF" id="PIRSF038074">
    <property type="entry name" value="Peroxisome_assembly_p12"/>
    <property type="match status" value="1"/>
</dbReference>
<evidence type="ECO:0000256" key="15">
    <source>
        <dbReference type="SAM" id="Phobius"/>
    </source>
</evidence>
<dbReference type="InterPro" id="IPR013083">
    <property type="entry name" value="Znf_RING/FYVE/PHD"/>
</dbReference>
<dbReference type="InterPro" id="IPR001841">
    <property type="entry name" value="Znf_RING"/>
</dbReference>
<evidence type="ECO:0000256" key="5">
    <source>
        <dbReference type="ARBA" id="ARBA00022692"/>
    </source>
</evidence>
<keyword evidence="8" id="KW-0862">Zinc</keyword>
<evidence type="ECO:0000256" key="3">
    <source>
        <dbReference type="ARBA" id="ARBA00008704"/>
    </source>
</evidence>
<evidence type="ECO:0000256" key="13">
    <source>
        <dbReference type="ARBA" id="ARBA00029692"/>
    </source>
</evidence>
<dbReference type="Gene3D" id="3.30.40.10">
    <property type="entry name" value="Zinc/RING finger domain, C3HC4 (zinc finger)"/>
    <property type="match status" value="1"/>
</dbReference>
<dbReference type="Pfam" id="PF00097">
    <property type="entry name" value="zf-C3HC4"/>
    <property type="match status" value="1"/>
</dbReference>
<reference evidence="17" key="2">
    <citation type="submission" date="2011-02" db="EMBL/GenBank/DDBJ databases">
        <authorList>
            <person name="MacLean D."/>
        </authorList>
    </citation>
    <scope>NUCLEOTIDE SEQUENCE</scope>
</reference>
<evidence type="ECO:0000256" key="2">
    <source>
        <dbReference type="ARBA" id="ARBA00004906"/>
    </source>
</evidence>
<evidence type="ECO:0000256" key="4">
    <source>
        <dbReference type="ARBA" id="ARBA00022448"/>
    </source>
</evidence>
<protein>
    <recommendedName>
        <fullName evidence="13">Peroxin-12</fullName>
    </recommendedName>
</protein>
<evidence type="ECO:0000259" key="16">
    <source>
        <dbReference type="PROSITE" id="PS50089"/>
    </source>
</evidence>
<dbReference type="GO" id="GO:0004842">
    <property type="term" value="F:ubiquitin-protein transferase activity"/>
    <property type="evidence" value="ECO:0007669"/>
    <property type="project" value="TreeGrafter"/>
</dbReference>
<dbReference type="SMART" id="SM00184">
    <property type="entry name" value="RING"/>
    <property type="match status" value="1"/>
</dbReference>
<keyword evidence="11 15" id="KW-0472">Membrane</keyword>
<dbReference type="PANTHER" id="PTHR12888">
    <property type="entry name" value="PEROXISOME ASSEMBLY PROTEIN 12 PEROXIN-12"/>
    <property type="match status" value="1"/>
</dbReference>
<comment type="pathway">
    <text evidence="2">Protein modification; protein ubiquitination.</text>
</comment>
<evidence type="ECO:0000256" key="11">
    <source>
        <dbReference type="ARBA" id="ARBA00023136"/>
    </source>
</evidence>
<name>F0VZ08_9STRA</name>
<evidence type="ECO:0000256" key="6">
    <source>
        <dbReference type="ARBA" id="ARBA00022723"/>
    </source>
</evidence>
<sequence>MVLEHVLANRSDGVAFPSIFDLFMQEKMNKSMRSAFLYVLKVLSDTYPSNSLLTRLLLYSEEAYAFSKLLLERCCLELHDSTLSEHFYGMKRVMLCDQEKVHQSFSPLNSERRRKAILLVALAPYLKAKLDQLYEKWKQADDAEPTSARIREEQSDSTFSVYVKAKIFWMGWFQLQVWNRKKRIYQRLYPLIHFCFEGAFVLYQWLYLVGKTRYFSPLLHSLGSVLVACTPQDQASSEKVRRESRSKILMKLRHGGRWKWIPRIWYRLLWTLTDHSYMIVMLGLAGYKVLEWMHSEEGAAASKSARIGSDAPVPPPPLPPALNGLAADLAPLHPSSCSLCLKTRTNPAAASSGHVFCYPCIYEYVKRHHKCPLTNMKCDTSTIIKVYDEKSHVASE</sequence>
<dbReference type="GO" id="GO:0016558">
    <property type="term" value="P:protein import into peroxisome matrix"/>
    <property type="evidence" value="ECO:0007669"/>
    <property type="project" value="InterPro"/>
</dbReference>
<gene>
    <name evidence="17" type="primary">AlNc14C1G155</name>
    <name evidence="17" type="ORF">ALNC14_001660</name>
</gene>
<evidence type="ECO:0000256" key="14">
    <source>
        <dbReference type="PROSITE-ProRule" id="PRU00175"/>
    </source>
</evidence>
<dbReference type="InterPro" id="IPR018957">
    <property type="entry name" value="Znf_C3HC4_RING-type"/>
</dbReference>
<keyword evidence="12" id="KW-0576">Peroxisome</keyword>
<keyword evidence="4" id="KW-0813">Transport</keyword>
<comment type="similarity">
    <text evidence="3">Belongs to the pex2/pex10/pex12 family.</text>
</comment>
<evidence type="ECO:0000256" key="9">
    <source>
        <dbReference type="ARBA" id="ARBA00022927"/>
    </source>
</evidence>
<dbReference type="CDD" id="cd16451">
    <property type="entry name" value="mRING_PEX12"/>
    <property type="match status" value="1"/>
</dbReference>
<keyword evidence="9" id="KW-0653">Protein transport</keyword>
<evidence type="ECO:0000256" key="10">
    <source>
        <dbReference type="ARBA" id="ARBA00022989"/>
    </source>
</evidence>
<comment type="subcellular location">
    <subcellularLocation>
        <location evidence="1">Peroxisome membrane</location>
        <topology evidence="1">Multi-pass membrane protein</topology>
    </subcellularLocation>
</comment>
<feature type="domain" description="RING-type" evidence="16">
    <location>
        <begin position="337"/>
        <end position="375"/>
    </location>
</feature>